<keyword evidence="2" id="KW-1185">Reference proteome</keyword>
<gene>
    <name evidence="1" type="ORF">ABIE19_000514</name>
</gene>
<sequence length="77" mass="8803">MSETTRTVVRAKAGVKLERVEQADKNEVSFWLTTHRLQSARLIFNETEANRAYALEVEAFLKDPVILNLMKTGHLES</sequence>
<comment type="caution">
    <text evidence="1">The sequence shown here is derived from an EMBL/GenBank/DDBJ whole genome shotgun (WGS) entry which is preliminary data.</text>
</comment>
<evidence type="ECO:0000313" key="2">
    <source>
        <dbReference type="Proteomes" id="UP001549313"/>
    </source>
</evidence>
<organism evidence="1 2">
    <name type="scientific">Brevundimonas faecalis</name>
    <dbReference type="NCBI Taxonomy" id="947378"/>
    <lineage>
        <taxon>Bacteria</taxon>
        <taxon>Pseudomonadati</taxon>
        <taxon>Pseudomonadota</taxon>
        <taxon>Alphaproteobacteria</taxon>
        <taxon>Caulobacterales</taxon>
        <taxon>Caulobacteraceae</taxon>
        <taxon>Brevundimonas</taxon>
    </lineage>
</organism>
<evidence type="ECO:0000313" key="1">
    <source>
        <dbReference type="EMBL" id="MET4682605.1"/>
    </source>
</evidence>
<dbReference type="Proteomes" id="UP001549313">
    <property type="component" value="Unassembled WGS sequence"/>
</dbReference>
<dbReference type="EMBL" id="JBEPTF010000001">
    <property type="protein sequence ID" value="MET4682605.1"/>
    <property type="molecule type" value="Genomic_DNA"/>
</dbReference>
<reference evidence="1 2" key="1">
    <citation type="submission" date="2024-06" db="EMBL/GenBank/DDBJ databases">
        <title>Sorghum-associated microbial communities from plants grown in Nebraska, USA.</title>
        <authorList>
            <person name="Schachtman D."/>
        </authorList>
    </citation>
    <scope>NUCLEOTIDE SEQUENCE [LARGE SCALE GENOMIC DNA]</scope>
    <source>
        <strain evidence="1 2">2814</strain>
    </source>
</reference>
<proteinExistence type="predicted"/>
<name>A0ABV2R9F1_9CAUL</name>
<protein>
    <submittedName>
        <fullName evidence="1">Uncharacterized protein</fullName>
    </submittedName>
</protein>
<accession>A0ABV2R9F1</accession>